<dbReference type="RefSeq" id="WP_148620912.1">
    <property type="nucleotide sequence ID" value="NZ_CP043043.1"/>
</dbReference>
<dbReference type="CDD" id="cd00268">
    <property type="entry name" value="DEADc"/>
    <property type="match status" value="1"/>
</dbReference>
<dbReference type="GO" id="GO:0016787">
    <property type="term" value="F:hydrolase activity"/>
    <property type="evidence" value="ECO:0007669"/>
    <property type="project" value="UniProtKB-KW"/>
</dbReference>
<evidence type="ECO:0000259" key="8">
    <source>
        <dbReference type="PROSITE" id="PS51194"/>
    </source>
</evidence>
<dbReference type="InterPro" id="IPR027417">
    <property type="entry name" value="P-loop_NTPase"/>
</dbReference>
<sequence>MIVAFMAGLLKKELFPETEEIWQEAHMTMPETPSTDTPSTDAPDGFAAFGLISPLLATLEQVGHKRPSTIQVQAIPPLLKGRDVLVASQTGSGKTAAFVLPMLQILSKGESVHGPRALILEPTRELAAQTAAVCRQLGRRLSLKTRVICGGTSREQQVRSIVDGVDIVVATHGRLLDLVMQGELVLEYLTYLVLDEADRLLDEDFSESMTALTPYFPDVPPQTVFCSATLPEPVMDLAKRVTRDPVRVEVAAETFTPKKIRQRAMFVEKEDKPETVARILQRFPGRSMVFTRTKANVDLLARILRKHNIRSETLHGDRTQGARNKALDLFRQGRVPVLVTTDIASRGLDISDVDLVINMDMPETPESYVHRIGRTARAGKKGAAFSLINIDERLSLRDIEKHIGYRIRIATEDALDT</sequence>
<protein>
    <submittedName>
        <fullName evidence="9">DEAD/DEAH box helicase</fullName>
    </submittedName>
</protein>
<dbReference type="SUPFAM" id="SSF52540">
    <property type="entry name" value="P-loop containing nucleoside triphosphate hydrolases"/>
    <property type="match status" value="1"/>
</dbReference>
<evidence type="ECO:0000313" key="10">
    <source>
        <dbReference type="Proteomes" id="UP000323560"/>
    </source>
</evidence>
<feature type="domain" description="Helicase C-terminal" evidence="8">
    <location>
        <begin position="259"/>
        <end position="417"/>
    </location>
</feature>
<keyword evidence="4 6" id="KW-0067">ATP-binding</keyword>
<feature type="domain" description="Helicase ATP-binding" evidence="7">
    <location>
        <begin position="75"/>
        <end position="248"/>
    </location>
</feature>
<dbReference type="Proteomes" id="UP000323560">
    <property type="component" value="Chromosome"/>
</dbReference>
<proteinExistence type="inferred from homology"/>
<evidence type="ECO:0000256" key="6">
    <source>
        <dbReference type="RuleBase" id="RU000492"/>
    </source>
</evidence>
<dbReference type="InterPro" id="IPR001650">
    <property type="entry name" value="Helicase_C-like"/>
</dbReference>
<dbReference type="GO" id="GO:0003676">
    <property type="term" value="F:nucleic acid binding"/>
    <property type="evidence" value="ECO:0007669"/>
    <property type="project" value="InterPro"/>
</dbReference>
<name>A0AAP9ETV4_GLUTH</name>
<evidence type="ECO:0000256" key="2">
    <source>
        <dbReference type="ARBA" id="ARBA00022801"/>
    </source>
</evidence>
<dbReference type="CDD" id="cd18787">
    <property type="entry name" value="SF2_C_DEAD"/>
    <property type="match status" value="1"/>
</dbReference>
<dbReference type="PROSITE" id="PS51192">
    <property type="entry name" value="HELICASE_ATP_BIND_1"/>
    <property type="match status" value="1"/>
</dbReference>
<dbReference type="Pfam" id="PF00271">
    <property type="entry name" value="Helicase_C"/>
    <property type="match status" value="1"/>
</dbReference>
<dbReference type="PANTHER" id="PTHR47959:SF1">
    <property type="entry name" value="ATP-DEPENDENT RNA HELICASE DBPA"/>
    <property type="match status" value="1"/>
</dbReference>
<keyword evidence="1 6" id="KW-0547">Nucleotide-binding</keyword>
<accession>A0AAP9ETV4</accession>
<keyword evidence="3 6" id="KW-0347">Helicase</keyword>
<dbReference type="InterPro" id="IPR050079">
    <property type="entry name" value="DEAD_box_RNA_helicase"/>
</dbReference>
<reference evidence="9 10" key="1">
    <citation type="submission" date="2019-08" db="EMBL/GenBank/DDBJ databases">
        <title>Gluconobacter frateurii HD924 genome.</title>
        <authorList>
            <person name="Liu Y."/>
            <person name="Zhang P."/>
        </authorList>
    </citation>
    <scope>NUCLEOTIDE SEQUENCE [LARGE SCALE GENOMIC DNA]</scope>
    <source>
        <strain evidence="9 10">HD924</strain>
    </source>
</reference>
<dbReference type="AlphaFoldDB" id="A0AAP9ETV4"/>
<evidence type="ECO:0000256" key="1">
    <source>
        <dbReference type="ARBA" id="ARBA00022741"/>
    </source>
</evidence>
<dbReference type="PANTHER" id="PTHR47959">
    <property type="entry name" value="ATP-DEPENDENT RNA HELICASE RHLE-RELATED"/>
    <property type="match status" value="1"/>
</dbReference>
<evidence type="ECO:0000259" key="7">
    <source>
        <dbReference type="PROSITE" id="PS51192"/>
    </source>
</evidence>
<organism evidence="9 10">
    <name type="scientific">Gluconobacter thailandicus</name>
    <dbReference type="NCBI Taxonomy" id="257438"/>
    <lineage>
        <taxon>Bacteria</taxon>
        <taxon>Pseudomonadati</taxon>
        <taxon>Pseudomonadota</taxon>
        <taxon>Alphaproteobacteria</taxon>
        <taxon>Acetobacterales</taxon>
        <taxon>Acetobacteraceae</taxon>
        <taxon>Gluconobacter</taxon>
    </lineage>
</organism>
<dbReference type="InterPro" id="IPR000629">
    <property type="entry name" value="RNA-helicase_DEAD-box_CS"/>
</dbReference>
<evidence type="ECO:0000313" key="9">
    <source>
        <dbReference type="EMBL" id="QEH97255.1"/>
    </source>
</evidence>
<comment type="similarity">
    <text evidence="5 6">Belongs to the DEAD box helicase family.</text>
</comment>
<keyword evidence="2 6" id="KW-0378">Hydrolase</keyword>
<dbReference type="EMBL" id="CP043043">
    <property type="protein sequence ID" value="QEH97255.1"/>
    <property type="molecule type" value="Genomic_DNA"/>
</dbReference>
<dbReference type="GO" id="GO:0005524">
    <property type="term" value="F:ATP binding"/>
    <property type="evidence" value="ECO:0007669"/>
    <property type="project" value="UniProtKB-KW"/>
</dbReference>
<dbReference type="SMART" id="SM00490">
    <property type="entry name" value="HELICc"/>
    <property type="match status" value="1"/>
</dbReference>
<evidence type="ECO:0000256" key="4">
    <source>
        <dbReference type="ARBA" id="ARBA00022840"/>
    </source>
</evidence>
<dbReference type="PROSITE" id="PS00039">
    <property type="entry name" value="DEAD_ATP_HELICASE"/>
    <property type="match status" value="1"/>
</dbReference>
<dbReference type="SMART" id="SM00487">
    <property type="entry name" value="DEXDc"/>
    <property type="match status" value="1"/>
</dbReference>
<dbReference type="PROSITE" id="PS51194">
    <property type="entry name" value="HELICASE_CTER"/>
    <property type="match status" value="1"/>
</dbReference>
<dbReference type="Gene3D" id="3.40.50.300">
    <property type="entry name" value="P-loop containing nucleotide triphosphate hydrolases"/>
    <property type="match status" value="2"/>
</dbReference>
<evidence type="ECO:0000256" key="5">
    <source>
        <dbReference type="ARBA" id="ARBA00038437"/>
    </source>
</evidence>
<dbReference type="InterPro" id="IPR014001">
    <property type="entry name" value="Helicase_ATP-bd"/>
</dbReference>
<dbReference type="GO" id="GO:0005829">
    <property type="term" value="C:cytosol"/>
    <property type="evidence" value="ECO:0007669"/>
    <property type="project" value="TreeGrafter"/>
</dbReference>
<dbReference type="KEGG" id="gti:FXF46_14115"/>
<gene>
    <name evidence="9" type="ORF">FXF46_14115</name>
</gene>
<dbReference type="Pfam" id="PF00270">
    <property type="entry name" value="DEAD"/>
    <property type="match status" value="1"/>
</dbReference>
<dbReference type="InterPro" id="IPR011545">
    <property type="entry name" value="DEAD/DEAH_box_helicase_dom"/>
</dbReference>
<dbReference type="GO" id="GO:0003724">
    <property type="term" value="F:RNA helicase activity"/>
    <property type="evidence" value="ECO:0007669"/>
    <property type="project" value="UniProtKB-ARBA"/>
</dbReference>
<evidence type="ECO:0000256" key="3">
    <source>
        <dbReference type="ARBA" id="ARBA00022806"/>
    </source>
</evidence>
<dbReference type="InterPro" id="IPR044742">
    <property type="entry name" value="DEAD/DEAH_RhlB"/>
</dbReference>